<dbReference type="Gene3D" id="3.40.50.450">
    <property type="match status" value="1"/>
</dbReference>
<dbReference type="GO" id="GO:0009294">
    <property type="term" value="P:DNA-mediated transformation"/>
    <property type="evidence" value="ECO:0007669"/>
    <property type="project" value="InterPro"/>
</dbReference>
<sequence length="379" mass="39637">MAKDIAPLFPDDDTPQAPRSVDEALDWLQLIRSPRVGPVTFHKLLAEYGTARAALDALPEVGSAAGLKDLRPIARDRVEKEYTTGRKMGARLAALGGTLYSDRLSSIDDAPPLLWCLGDVELLKRSAVALVGARNASAIGQRLARAFAKGLGSEDQVIVSGLARGIDAAAHDAAIDTGTIAVVAGGLDVIYPKENTELFKRIAKQGLIVSEQPLGMQPQARHFPRRNRLISGLARAVVVVEATVKSGSLLTARDAADQGREVMAAPGHPFDGRASGCNQLLRDGATLVRNAEDILLALSPEAAAPSPEPAAAPAPELGRPSADELRGRVLATLGATPLPEDQVIRALGLPAAQVNAALVELEMSGQITRAPGGMLSLGC</sequence>
<dbReference type="Pfam" id="PF02481">
    <property type="entry name" value="DNA_processg_A"/>
    <property type="match status" value="1"/>
</dbReference>
<dbReference type="Pfam" id="PF21102">
    <property type="entry name" value="DprA_N"/>
    <property type="match status" value="1"/>
</dbReference>
<organism evidence="5 6">
    <name type="scientific">Dinoroseobacter shibae (strain DSM 16493 / NCIMB 14021 / DFL 12)</name>
    <dbReference type="NCBI Taxonomy" id="398580"/>
    <lineage>
        <taxon>Bacteria</taxon>
        <taxon>Pseudomonadati</taxon>
        <taxon>Pseudomonadota</taxon>
        <taxon>Alphaproteobacteria</taxon>
        <taxon>Rhodobacterales</taxon>
        <taxon>Roseobacteraceae</taxon>
        <taxon>Dinoroseobacter</taxon>
    </lineage>
</organism>
<dbReference type="InterPro" id="IPR057666">
    <property type="entry name" value="DrpA_SLOG"/>
</dbReference>
<dbReference type="eggNOG" id="COG0758">
    <property type="taxonomic scope" value="Bacteria"/>
</dbReference>
<dbReference type="Proteomes" id="UP000006833">
    <property type="component" value="Chromosome"/>
</dbReference>
<dbReference type="EMBL" id="CP000830">
    <property type="protein sequence ID" value="ABV92880.1"/>
    <property type="molecule type" value="Genomic_DNA"/>
</dbReference>
<evidence type="ECO:0000259" key="4">
    <source>
        <dbReference type="Pfam" id="PF17782"/>
    </source>
</evidence>
<dbReference type="InterPro" id="IPR036388">
    <property type="entry name" value="WH-like_DNA-bd_sf"/>
</dbReference>
<dbReference type="SUPFAM" id="SSF102405">
    <property type="entry name" value="MCP/YpsA-like"/>
    <property type="match status" value="1"/>
</dbReference>
<evidence type="ECO:0000259" key="3">
    <source>
        <dbReference type="Pfam" id="PF02481"/>
    </source>
</evidence>
<dbReference type="InterPro" id="IPR041614">
    <property type="entry name" value="DprA_WH"/>
</dbReference>
<feature type="domain" description="Smf/DprA SLOG" evidence="3">
    <location>
        <begin position="98"/>
        <end position="297"/>
    </location>
</feature>
<evidence type="ECO:0000256" key="1">
    <source>
        <dbReference type="ARBA" id="ARBA00006525"/>
    </source>
</evidence>
<evidence type="ECO:0000313" key="6">
    <source>
        <dbReference type="Proteomes" id="UP000006833"/>
    </source>
</evidence>
<comment type="similarity">
    <text evidence="1">Belongs to the DprA/Smf family.</text>
</comment>
<dbReference type="Pfam" id="PF17782">
    <property type="entry name" value="WHD_DprA"/>
    <property type="match status" value="1"/>
</dbReference>
<accession>A8LHT3</accession>
<gene>
    <name evidence="5" type="ordered locus">Dshi_1138</name>
</gene>
<dbReference type="HOGENOM" id="CLU_029601_1_1_5"/>
<dbReference type="Gene3D" id="1.10.10.10">
    <property type="entry name" value="Winged helix-like DNA-binding domain superfamily/Winged helix DNA-binding domain"/>
    <property type="match status" value="1"/>
</dbReference>
<feature type="domain" description="DprA winged helix" evidence="4">
    <location>
        <begin position="311"/>
        <end position="373"/>
    </location>
</feature>
<dbReference type="STRING" id="398580.Dshi_1138"/>
<dbReference type="InterPro" id="IPR003488">
    <property type="entry name" value="DprA"/>
</dbReference>
<dbReference type="OrthoDB" id="9785707at2"/>
<dbReference type="AlphaFoldDB" id="A8LHT3"/>
<protein>
    <submittedName>
        <fullName evidence="5">DNA protecting protein DprA</fullName>
    </submittedName>
</protein>
<reference evidence="6" key="1">
    <citation type="journal article" date="2010" name="ISME J.">
        <title>The complete genome sequence of the algal symbiont Dinoroseobacter shibae: a hitchhiker's guide to life in the sea.</title>
        <authorList>
            <person name="Wagner-Dobler I."/>
            <person name="Ballhausen B."/>
            <person name="Berger M."/>
            <person name="Brinkhoff T."/>
            <person name="Buchholz I."/>
            <person name="Bunk B."/>
            <person name="Cypionka H."/>
            <person name="Daniel R."/>
            <person name="Drepper T."/>
            <person name="Gerdts G."/>
            <person name="Hahnke S."/>
            <person name="Han C."/>
            <person name="Jahn D."/>
            <person name="Kalhoefer D."/>
            <person name="Kiss H."/>
            <person name="Klenk H.P."/>
            <person name="Kyrpides N."/>
            <person name="Liebl W."/>
            <person name="Liesegang H."/>
            <person name="Meincke L."/>
            <person name="Pati A."/>
            <person name="Petersen J."/>
            <person name="Piekarski T."/>
            <person name="Pommerenke C."/>
            <person name="Pradella S."/>
            <person name="Pukall R."/>
            <person name="Rabus R."/>
            <person name="Stackebrandt E."/>
            <person name="Thole S."/>
            <person name="Thompson L."/>
            <person name="Tielen P."/>
            <person name="Tomasch J."/>
            <person name="von Jan M."/>
            <person name="Wanphrut N."/>
            <person name="Wichels A."/>
            <person name="Zech H."/>
            <person name="Simon M."/>
        </authorList>
    </citation>
    <scope>NUCLEOTIDE SEQUENCE [LARGE SCALE GENOMIC DNA]</scope>
    <source>
        <strain evidence="6">DSM 16493 / NCIMB 14021 / DFL 12</strain>
    </source>
</reference>
<dbReference type="NCBIfam" id="TIGR00732">
    <property type="entry name" value="dprA"/>
    <property type="match status" value="1"/>
</dbReference>
<proteinExistence type="inferred from homology"/>
<dbReference type="KEGG" id="dsh:Dshi_1138"/>
<keyword evidence="6" id="KW-1185">Reference proteome</keyword>
<evidence type="ECO:0000313" key="5">
    <source>
        <dbReference type="EMBL" id="ABV92880.1"/>
    </source>
</evidence>
<feature type="region of interest" description="Disordered" evidence="2">
    <location>
        <begin position="301"/>
        <end position="321"/>
    </location>
</feature>
<dbReference type="PANTHER" id="PTHR43022">
    <property type="entry name" value="PROTEIN SMF"/>
    <property type="match status" value="1"/>
</dbReference>
<name>A8LHT3_DINSH</name>
<dbReference type="PANTHER" id="PTHR43022:SF1">
    <property type="entry name" value="PROTEIN SMF"/>
    <property type="match status" value="1"/>
</dbReference>
<dbReference type="RefSeq" id="WP_012177810.1">
    <property type="nucleotide sequence ID" value="NC_009952.1"/>
</dbReference>
<evidence type="ECO:0000256" key="2">
    <source>
        <dbReference type="SAM" id="MobiDB-lite"/>
    </source>
</evidence>